<accession>A0ACC5R4G6</accession>
<organism evidence="1 2">
    <name type="scientific">Taklimakanibacter albus</name>
    <dbReference type="NCBI Taxonomy" id="2800327"/>
    <lineage>
        <taxon>Bacteria</taxon>
        <taxon>Pseudomonadati</taxon>
        <taxon>Pseudomonadota</taxon>
        <taxon>Alphaproteobacteria</taxon>
        <taxon>Hyphomicrobiales</taxon>
        <taxon>Aestuariivirgaceae</taxon>
        <taxon>Taklimakanibacter</taxon>
    </lineage>
</organism>
<dbReference type="EMBL" id="JAENHL010000007">
    <property type="protein sequence ID" value="MBK1867517.1"/>
    <property type="molecule type" value="Genomic_DNA"/>
</dbReference>
<keyword evidence="2" id="KW-1185">Reference proteome</keyword>
<comment type="caution">
    <text evidence="1">The sequence shown here is derived from an EMBL/GenBank/DDBJ whole genome shotgun (WGS) entry which is preliminary data.</text>
</comment>
<sequence length="358" mass="39773">MKIIGWMLTRMVLIRFIFILLGISIFVITLDIVAYSKEILAIGDGGLDAVFTYVMMRAPGTLSTFLPISVLIALLLVLIELSYRNELPAIWSSGVSPFRVMMMLMPFAILAGGLHFLLNDQAVPRTAPTLREWGIGDYDEKKLKVGGEKDPIWMRAGRDILRAGSANAQATELEDVIIFRRDEAGLLREQIMAKSAVLSQDRWHLSNVLVYYRENLPPNRLDQMIYSGSFRPAAAGARSGDPEEMSMSDLSYFVENSGFGIRPTWVYQTWWHKRLAIFVTAFAMVALCIPLAARFRRGGGIGIMFAVGIGLGFVFFIADGIALTMGELGFVTPWFAAWAPVLGLAAIAGFITFRTERL</sequence>
<name>A0ACC5R4G6_9HYPH</name>
<protein>
    <submittedName>
        <fullName evidence="1">LptF/LptG family permease</fullName>
    </submittedName>
</protein>
<evidence type="ECO:0000313" key="2">
    <source>
        <dbReference type="Proteomes" id="UP000616151"/>
    </source>
</evidence>
<reference evidence="1" key="1">
    <citation type="submission" date="2021-01" db="EMBL/GenBank/DDBJ databases">
        <authorList>
            <person name="Sun Q."/>
        </authorList>
    </citation>
    <scope>NUCLEOTIDE SEQUENCE</scope>
    <source>
        <strain evidence="1">YIM B02566</strain>
    </source>
</reference>
<proteinExistence type="predicted"/>
<dbReference type="Proteomes" id="UP000616151">
    <property type="component" value="Unassembled WGS sequence"/>
</dbReference>
<evidence type="ECO:0000313" key="1">
    <source>
        <dbReference type="EMBL" id="MBK1867517.1"/>
    </source>
</evidence>
<gene>
    <name evidence="1" type="ORF">JHL16_14260</name>
</gene>